<feature type="region of interest" description="Disordered" evidence="1">
    <location>
        <begin position="1"/>
        <end position="20"/>
    </location>
</feature>
<dbReference type="OrthoDB" id="5527234at2759"/>
<evidence type="ECO:0000256" key="1">
    <source>
        <dbReference type="SAM" id="MobiDB-lite"/>
    </source>
</evidence>
<dbReference type="Proteomes" id="UP000041254">
    <property type="component" value="Unassembled WGS sequence"/>
</dbReference>
<dbReference type="OMA" id="ANQNTHE"/>
<feature type="region of interest" description="Disordered" evidence="1">
    <location>
        <begin position="192"/>
        <end position="243"/>
    </location>
</feature>
<feature type="compositionally biased region" description="Acidic residues" evidence="1">
    <location>
        <begin position="737"/>
        <end position="749"/>
    </location>
</feature>
<proteinExistence type="predicted"/>
<dbReference type="CDD" id="cd00030">
    <property type="entry name" value="C2"/>
    <property type="match status" value="1"/>
</dbReference>
<evidence type="ECO:0000313" key="4">
    <source>
        <dbReference type="Proteomes" id="UP000041254"/>
    </source>
</evidence>
<dbReference type="Pfam" id="PF00168">
    <property type="entry name" value="C2"/>
    <property type="match status" value="1"/>
</dbReference>
<dbReference type="InterPro" id="IPR056290">
    <property type="entry name" value="CEPT76/DRC7_peptidase-like_dom"/>
</dbReference>
<keyword evidence="4" id="KW-1185">Reference proteome</keyword>
<dbReference type="SMART" id="SM00239">
    <property type="entry name" value="C2"/>
    <property type="match status" value="1"/>
</dbReference>
<dbReference type="Pfam" id="PF24652">
    <property type="entry name" value="CEP76_C"/>
    <property type="match status" value="1"/>
</dbReference>
<protein>
    <recommendedName>
        <fullName evidence="2">C2 domain-containing protein</fullName>
    </recommendedName>
</protein>
<sequence length="1512" mass="174276">MPKGTGKSKKRRHDTASASSIFGALGFFTQDASDEAGEKKGKKVKRFNPFEWRPEDGLVPPREQWGRATVLGVEAMTEEEIMAEAVRLEEERKREEEEKRKAEEARRRAGIEESEASEEEEEVMEEAEEELTEEELAALQAMKLFDFDMNGNPVIEEAERATYGEDQLYLADAKNRREKLLLLKKSQREEQQRKVEEARQQLREKEEAEKALEAGSEEESEEEESVSSEAEEEKAEEEEKKEEEIVDVFEAKDWADLLRRLEERRKVLKDPHKRPRTWEIALYINTLLNLDRKELLCFLVITFGHINPRKNGGQYLRRKKLYSPAFSIKPGEPLQLPVPMSMIKRQQIKLSYANLPNYKVSYDLWEINPSTFNTLFADSSMTLQEIVNDSSDQQIALHRRLADPTRKSYEAVLLEVTCELAEVLEFIVSFDSWQFIGHPDMPKPWQELPKALEIIFPSRPKQKKLRHKRVLNDSINWWAFPAKFKFLGTMNEFKNSYFTVKIYGNFGWQVPQDLMGVCFFSNASVLDYPICKGTVKKLTTEIHLFAQGDVMGNIRVQTHSLGVSEAEPPTLRPVQPLRGASLLTNLDVTSRHLIIKLLSCQNLPAANYGTGFSDPYVKVMWDGIQQNALVQENTCRPIYNQTFYYPIRLIDPKKELSDRHFRETCLPLDLLNKGSIMFEVWHQDDTLGEFLGGCEVSLAVISSIIDYEMRSLAGRSGEEGMTKTSMTGKPVRFKREDEEEEEAESEAETVDLEVSPYERPYPVRVYRAVELPLSGTTVAVLNEAQSTITFEFFILPDLPRDCVFTPIPPSEQNFDIIETLNRRWERDFRNWMKKYMAWFPKAPSNRRFYAAAERPVTRNIYPLPSFLSPLSLPELRTGQFPRWCHIGHLLMSRKGGVNDHALLLCAALLGAKMDAYVWKGTIKGGSEEHCWVMTREEDGFAVFWEVTTREKFHLPSRWGHGPSVVIEPLEDELYYDSSWLLSQRRGGIPNELVYDDLGKDNEVPDQKISLDELDQEWLPDVGSKRTRSSKIDREKKDKYSTDSCRKMLQRHLERPPIAPQKFLLIPEETFVPVPYSTVEVVFNHEQLWGNLQNANPGVITYDFEDEWKWRAFLATPATPITSVNELILQPPLTPAQCSRMADALARQVVESIQLVRNKRGQETLIDESESLRLRLFDYIDLLEFRMSLDFDMDPGPDEDHIGWTKAEDRVKSEQRIGETLVQGEEARELREKEEKGLVEYDAYGNPIIVEDDVQDFDYNQMSMAYQQNLQALHATNPKIPFYPQQGGSTPLAPPPQPPPINHEYFGDTPIIPSMDLQPPPAGVEGLEGEEEEGQQGNEWMSPEAMGAQFLAPPPATRKEQLQEERQKWFEYYERESRLYKEQKRFPCRPNHSFVGFPLHLSTINKSEVTNYLLTSVRFQRLVELDIHDIVFTVVGKMFPWVGGVCSAWLFIGCQVPWQGSRDKLHRITKENRGLLFVSNQAIDLKAAAAEEEEKRKAKRTKKKRLGKKQSAS</sequence>
<dbReference type="EMBL" id="CDMY01000223">
    <property type="protein sequence ID" value="CEL94610.1"/>
    <property type="molecule type" value="Genomic_DNA"/>
</dbReference>
<dbReference type="InterPro" id="IPR052299">
    <property type="entry name" value="CEP76"/>
</dbReference>
<feature type="compositionally biased region" description="Acidic residues" evidence="1">
    <location>
        <begin position="112"/>
        <end position="134"/>
    </location>
</feature>
<dbReference type="Pfam" id="PF24656">
    <property type="entry name" value="CEPT76_peptidase"/>
    <property type="match status" value="1"/>
</dbReference>
<dbReference type="VEuPathDB" id="CryptoDB:Vbra_11652"/>
<name>A0A0G4EGK2_VITBC</name>
<organism evidence="3 4">
    <name type="scientific">Vitrella brassicaformis (strain CCMP3155)</name>
    <dbReference type="NCBI Taxonomy" id="1169540"/>
    <lineage>
        <taxon>Eukaryota</taxon>
        <taxon>Sar</taxon>
        <taxon>Alveolata</taxon>
        <taxon>Colpodellida</taxon>
        <taxon>Vitrellaceae</taxon>
        <taxon>Vitrella</taxon>
    </lineage>
</organism>
<evidence type="ECO:0000313" key="3">
    <source>
        <dbReference type="EMBL" id="CEL94610.1"/>
    </source>
</evidence>
<evidence type="ECO:0000259" key="2">
    <source>
        <dbReference type="PROSITE" id="PS50004"/>
    </source>
</evidence>
<feature type="region of interest" description="Disordered" evidence="1">
    <location>
        <begin position="716"/>
        <end position="749"/>
    </location>
</feature>
<dbReference type="PANTHER" id="PTHR46436:SF2">
    <property type="entry name" value="CHROMOSOME UNDETERMINED SCAFFOLD_119, WHOLE GENOME SHOTGUN SEQUENCE"/>
    <property type="match status" value="1"/>
</dbReference>
<dbReference type="InterPro" id="IPR035892">
    <property type="entry name" value="C2_domain_sf"/>
</dbReference>
<dbReference type="SUPFAM" id="SSF49562">
    <property type="entry name" value="C2 domain (Calcium/lipid-binding domain, CaLB)"/>
    <property type="match status" value="1"/>
</dbReference>
<feature type="compositionally biased region" description="Basic residues" evidence="1">
    <location>
        <begin position="1496"/>
        <end position="1512"/>
    </location>
</feature>
<feature type="region of interest" description="Disordered" evidence="1">
    <location>
        <begin position="89"/>
        <end position="134"/>
    </location>
</feature>
<dbReference type="PhylomeDB" id="A0A0G4EGK2"/>
<feature type="compositionally biased region" description="Basic residues" evidence="1">
    <location>
        <begin position="1"/>
        <end position="13"/>
    </location>
</feature>
<dbReference type="PROSITE" id="PS50004">
    <property type="entry name" value="C2"/>
    <property type="match status" value="1"/>
</dbReference>
<feature type="compositionally biased region" description="Basic and acidic residues" evidence="1">
    <location>
        <begin position="89"/>
        <end position="111"/>
    </location>
</feature>
<feature type="compositionally biased region" description="Acidic residues" evidence="1">
    <location>
        <begin position="215"/>
        <end position="243"/>
    </location>
</feature>
<gene>
    <name evidence="3" type="ORF">Vbra_11652</name>
</gene>
<feature type="compositionally biased region" description="Basic and acidic residues" evidence="1">
    <location>
        <begin position="192"/>
        <end position="212"/>
    </location>
</feature>
<dbReference type="PANTHER" id="PTHR46436">
    <property type="entry name" value="CENTROSOMAL PROTEIN OF 76 KDA"/>
    <property type="match status" value="1"/>
</dbReference>
<accession>A0A0G4EGK2</accession>
<reference evidence="3 4" key="1">
    <citation type="submission" date="2014-11" db="EMBL/GenBank/DDBJ databases">
        <authorList>
            <person name="Zhu J."/>
            <person name="Qi W."/>
            <person name="Song R."/>
        </authorList>
    </citation>
    <scope>NUCLEOTIDE SEQUENCE [LARGE SCALE GENOMIC DNA]</scope>
</reference>
<feature type="region of interest" description="Disordered" evidence="1">
    <location>
        <begin position="33"/>
        <end position="63"/>
    </location>
</feature>
<feature type="domain" description="C2" evidence="2">
    <location>
        <begin position="574"/>
        <end position="712"/>
    </location>
</feature>
<dbReference type="Gene3D" id="2.60.40.150">
    <property type="entry name" value="C2 domain"/>
    <property type="match status" value="1"/>
</dbReference>
<dbReference type="FunCoup" id="A0A0G4EGK2">
    <property type="interactions" value="3"/>
</dbReference>
<dbReference type="InterPro" id="IPR056288">
    <property type="entry name" value="CEP76_C"/>
</dbReference>
<dbReference type="InParanoid" id="A0A0G4EGK2"/>
<feature type="region of interest" description="Disordered" evidence="1">
    <location>
        <begin position="1492"/>
        <end position="1512"/>
    </location>
</feature>
<dbReference type="InterPro" id="IPR000008">
    <property type="entry name" value="C2_dom"/>
</dbReference>